<dbReference type="PANTHER" id="PTHR47074">
    <property type="entry name" value="BNAC02G40300D PROTEIN"/>
    <property type="match status" value="1"/>
</dbReference>
<dbReference type="EMBL" id="KK920209">
    <property type="protein sequence ID" value="KDP20130.1"/>
    <property type="molecule type" value="Genomic_DNA"/>
</dbReference>
<sequence>MLQCPFATFVWGPDAQNIQTWLMALCTRYDKEQRRRVFMVAWELWRNRNQIVWLDGRRSTAWPPMGNVLKVNVDVAWVGDSVRTGLGWILRDRQCFCLGGVMCGVNSVAELLGIREALSWLKNVFSSREVVVEND</sequence>
<evidence type="ECO:0000313" key="1">
    <source>
        <dbReference type="EMBL" id="KDP20130.1"/>
    </source>
</evidence>
<dbReference type="AlphaFoldDB" id="A0A067JJH6"/>
<dbReference type="SUPFAM" id="SSF53098">
    <property type="entry name" value="Ribonuclease H-like"/>
    <property type="match status" value="1"/>
</dbReference>
<dbReference type="Proteomes" id="UP000027138">
    <property type="component" value="Unassembled WGS sequence"/>
</dbReference>
<evidence type="ECO:0008006" key="3">
    <source>
        <dbReference type="Google" id="ProtNLM"/>
    </source>
</evidence>
<protein>
    <recommendedName>
        <fullName evidence="3">RNase H type-1 domain-containing protein</fullName>
    </recommendedName>
</protein>
<dbReference type="OrthoDB" id="1434107at2759"/>
<evidence type="ECO:0000313" key="2">
    <source>
        <dbReference type="Proteomes" id="UP000027138"/>
    </source>
</evidence>
<organism evidence="1 2">
    <name type="scientific">Jatropha curcas</name>
    <name type="common">Barbados nut</name>
    <dbReference type="NCBI Taxonomy" id="180498"/>
    <lineage>
        <taxon>Eukaryota</taxon>
        <taxon>Viridiplantae</taxon>
        <taxon>Streptophyta</taxon>
        <taxon>Embryophyta</taxon>
        <taxon>Tracheophyta</taxon>
        <taxon>Spermatophyta</taxon>
        <taxon>Magnoliopsida</taxon>
        <taxon>eudicotyledons</taxon>
        <taxon>Gunneridae</taxon>
        <taxon>Pentapetalae</taxon>
        <taxon>rosids</taxon>
        <taxon>fabids</taxon>
        <taxon>Malpighiales</taxon>
        <taxon>Euphorbiaceae</taxon>
        <taxon>Crotonoideae</taxon>
        <taxon>Jatropheae</taxon>
        <taxon>Jatropha</taxon>
    </lineage>
</organism>
<reference evidence="1 2" key="1">
    <citation type="journal article" date="2014" name="PLoS ONE">
        <title>Global Analysis of Gene Expression Profiles in Physic Nut (Jatropha curcas L.) Seedlings Exposed to Salt Stress.</title>
        <authorList>
            <person name="Zhang L."/>
            <person name="Zhang C."/>
            <person name="Wu P."/>
            <person name="Chen Y."/>
            <person name="Li M."/>
            <person name="Jiang H."/>
            <person name="Wu G."/>
        </authorList>
    </citation>
    <scope>NUCLEOTIDE SEQUENCE [LARGE SCALE GENOMIC DNA]</scope>
    <source>
        <strain evidence="2">cv. GZQX0401</strain>
        <tissue evidence="1">Young leaves</tissue>
    </source>
</reference>
<dbReference type="PANTHER" id="PTHR47074:SF11">
    <property type="entry name" value="REVERSE TRANSCRIPTASE-LIKE PROTEIN"/>
    <property type="match status" value="1"/>
</dbReference>
<dbReference type="InterPro" id="IPR052929">
    <property type="entry name" value="RNase_H-like_EbsB-rel"/>
</dbReference>
<name>A0A067JJH6_JATCU</name>
<dbReference type="InterPro" id="IPR012337">
    <property type="entry name" value="RNaseH-like_sf"/>
</dbReference>
<keyword evidence="2" id="KW-1185">Reference proteome</keyword>
<gene>
    <name evidence="1" type="ORF">JCGZ_05899</name>
</gene>
<accession>A0A067JJH6</accession>
<proteinExistence type="predicted"/>